<dbReference type="EMBL" id="BPLR01000062">
    <property type="protein sequence ID" value="GIY91868.1"/>
    <property type="molecule type" value="Genomic_DNA"/>
</dbReference>
<name>A0AAV4XBR2_CAEEX</name>
<dbReference type="AlphaFoldDB" id="A0AAV4XBR2"/>
<keyword evidence="2" id="KW-1185">Reference proteome</keyword>
<reference evidence="1 2" key="1">
    <citation type="submission" date="2021-06" db="EMBL/GenBank/DDBJ databases">
        <title>Caerostris extrusa draft genome.</title>
        <authorList>
            <person name="Kono N."/>
            <person name="Arakawa K."/>
        </authorList>
    </citation>
    <scope>NUCLEOTIDE SEQUENCE [LARGE SCALE GENOMIC DNA]</scope>
</reference>
<gene>
    <name evidence="1" type="ORF">CEXT_195841</name>
</gene>
<accession>A0AAV4XBR2</accession>
<proteinExistence type="predicted"/>
<evidence type="ECO:0000313" key="1">
    <source>
        <dbReference type="EMBL" id="GIY91868.1"/>
    </source>
</evidence>
<evidence type="ECO:0000313" key="2">
    <source>
        <dbReference type="Proteomes" id="UP001054945"/>
    </source>
</evidence>
<protein>
    <submittedName>
        <fullName evidence="1">Uncharacterized protein</fullName>
    </submittedName>
</protein>
<organism evidence="1 2">
    <name type="scientific">Caerostris extrusa</name>
    <name type="common">Bark spider</name>
    <name type="synonym">Caerostris bankana</name>
    <dbReference type="NCBI Taxonomy" id="172846"/>
    <lineage>
        <taxon>Eukaryota</taxon>
        <taxon>Metazoa</taxon>
        <taxon>Ecdysozoa</taxon>
        <taxon>Arthropoda</taxon>
        <taxon>Chelicerata</taxon>
        <taxon>Arachnida</taxon>
        <taxon>Araneae</taxon>
        <taxon>Araneomorphae</taxon>
        <taxon>Entelegynae</taxon>
        <taxon>Araneoidea</taxon>
        <taxon>Araneidae</taxon>
        <taxon>Caerostris</taxon>
    </lineage>
</organism>
<comment type="caution">
    <text evidence="1">The sequence shown here is derived from an EMBL/GenBank/DDBJ whole genome shotgun (WGS) entry which is preliminary data.</text>
</comment>
<sequence>MEGRFVFVIPFNLSWELPSFNYHPCNARWAKLLRRSPHVTRRRNVRFTLAASITSSAFIIEATKRLAGE</sequence>
<dbReference type="Proteomes" id="UP001054945">
    <property type="component" value="Unassembled WGS sequence"/>
</dbReference>